<dbReference type="EMBL" id="JAQLKE010000024">
    <property type="protein sequence ID" value="MDB7084754.1"/>
    <property type="molecule type" value="Genomic_DNA"/>
</dbReference>
<dbReference type="Gene3D" id="3.40.50.300">
    <property type="entry name" value="P-loop containing nucleotide triphosphate hydrolases"/>
    <property type="match status" value="1"/>
</dbReference>
<dbReference type="Proteomes" id="UP001211987">
    <property type="component" value="Unassembled WGS sequence"/>
</dbReference>
<evidence type="ECO:0000313" key="3">
    <source>
        <dbReference type="Proteomes" id="UP000261032"/>
    </source>
</evidence>
<dbReference type="NCBIfam" id="NF033453">
    <property type="entry name" value="BREX_3_BrxF"/>
    <property type="match status" value="1"/>
</dbReference>
<dbReference type="EMBL" id="QUSL01000015">
    <property type="protein sequence ID" value="RGD84707.1"/>
    <property type="molecule type" value="Genomic_DNA"/>
</dbReference>
<dbReference type="GeneID" id="64198119"/>
<dbReference type="Proteomes" id="UP000261032">
    <property type="component" value="Unassembled WGS sequence"/>
</dbReference>
<comment type="caution">
    <text evidence="2">The sequence shown here is derived from an EMBL/GenBank/DDBJ whole genome shotgun (WGS) entry which is preliminary data.</text>
</comment>
<dbReference type="AlphaFoldDB" id="A0A3E3AER6"/>
<reference evidence="1" key="2">
    <citation type="submission" date="2023-01" db="EMBL/GenBank/DDBJ databases">
        <title>Human gut microbiome strain richness.</title>
        <authorList>
            <person name="Chen-Liaw A."/>
        </authorList>
    </citation>
    <scope>NUCLEOTIDE SEQUENCE</scope>
    <source>
        <strain evidence="1">1001217st2_G6_1001217B_191108</strain>
    </source>
</reference>
<evidence type="ECO:0000313" key="2">
    <source>
        <dbReference type="EMBL" id="RGD84707.1"/>
    </source>
</evidence>
<name>A0A3E3AER6_9FIRM</name>
<dbReference type="RefSeq" id="WP_003537301.1">
    <property type="nucleotide sequence ID" value="NZ_AP031443.1"/>
</dbReference>
<proteinExistence type="predicted"/>
<dbReference type="SUPFAM" id="SSF52540">
    <property type="entry name" value="P-loop containing nucleoside triphosphate hydrolases"/>
    <property type="match status" value="1"/>
</dbReference>
<reference evidence="2 3" key="1">
    <citation type="submission" date="2018-08" db="EMBL/GenBank/DDBJ databases">
        <title>A genome reference for cultivated species of the human gut microbiota.</title>
        <authorList>
            <person name="Zou Y."/>
            <person name="Xue W."/>
            <person name="Luo G."/>
        </authorList>
    </citation>
    <scope>NUCLEOTIDE SEQUENCE [LARGE SCALE GENOMIC DNA]</scope>
    <source>
        <strain evidence="2 3">OM06-4</strain>
    </source>
</reference>
<dbReference type="InterPro" id="IPR027417">
    <property type="entry name" value="P-loop_NTPase"/>
</dbReference>
<accession>A0A3E3AER6</accession>
<sequence>MNPLTAEIATAQNSDNKLILIIGGPGSGKSKLIHDYSNETGIPILNLDQIFKDDCSEIITVMNDFIDNYDKEVLLLDNKRVLYAKDSNIDMLTFLKELAKKIIVVATWNGTIADNKLIHIRSKLPANLEYSLKNEQIKFIKC</sequence>
<evidence type="ECO:0000313" key="1">
    <source>
        <dbReference type="EMBL" id="MDB7084754.1"/>
    </source>
</evidence>
<organism evidence="2 3">
    <name type="scientific">Thomasclavelia ramosa</name>
    <dbReference type="NCBI Taxonomy" id="1547"/>
    <lineage>
        <taxon>Bacteria</taxon>
        <taxon>Bacillati</taxon>
        <taxon>Bacillota</taxon>
        <taxon>Erysipelotrichia</taxon>
        <taxon>Erysipelotrichales</taxon>
        <taxon>Coprobacillaceae</taxon>
        <taxon>Thomasclavelia</taxon>
    </lineage>
</organism>
<protein>
    <submittedName>
        <fullName evidence="2">BREX-3 system P-loop-containing protein BrxF</fullName>
    </submittedName>
</protein>
<dbReference type="InterPro" id="IPR048067">
    <property type="entry name" value="BREX_3_BrxF"/>
</dbReference>
<gene>
    <name evidence="2" type="primary">brxF</name>
    <name evidence="2" type="ORF">DXB93_10485</name>
    <name evidence="1" type="ORF">PM738_13165</name>
</gene>